<dbReference type="STRING" id="296587.C1E0R1"/>
<dbReference type="Gene3D" id="3.90.1300.10">
    <property type="entry name" value="Amidase signature (AS) domain"/>
    <property type="match status" value="1"/>
</dbReference>
<evidence type="ECO:0000313" key="5">
    <source>
        <dbReference type="Proteomes" id="UP000002009"/>
    </source>
</evidence>
<evidence type="ECO:0000256" key="1">
    <source>
        <dbReference type="ARBA" id="ARBA00009199"/>
    </source>
</evidence>
<dbReference type="eggNOG" id="KOG1211">
    <property type="taxonomic scope" value="Eukaryota"/>
</dbReference>
<feature type="non-terminal residue" evidence="4">
    <location>
        <position position="1"/>
    </location>
</feature>
<dbReference type="Proteomes" id="UP000002009">
    <property type="component" value="Chromosome 3"/>
</dbReference>
<name>C1E0R1_MICCC</name>
<feature type="region of interest" description="Disordered" evidence="2">
    <location>
        <begin position="359"/>
        <end position="385"/>
    </location>
</feature>
<dbReference type="FunCoup" id="C1E0R1">
    <property type="interactions" value="719"/>
</dbReference>
<dbReference type="KEGG" id="mis:MICPUN_68791"/>
<evidence type="ECO:0000256" key="2">
    <source>
        <dbReference type="SAM" id="MobiDB-lite"/>
    </source>
</evidence>
<dbReference type="PROSITE" id="PS00571">
    <property type="entry name" value="AMIDASES"/>
    <property type="match status" value="1"/>
</dbReference>
<dbReference type="NCBIfam" id="NF006169">
    <property type="entry name" value="PRK08310.1"/>
    <property type="match status" value="1"/>
</dbReference>
<dbReference type="InterPro" id="IPR020556">
    <property type="entry name" value="Amidase_CS"/>
</dbReference>
<dbReference type="AlphaFoldDB" id="C1E0R1"/>
<organism evidence="4 5">
    <name type="scientific">Micromonas commoda (strain RCC299 / NOUM17 / CCMP2709)</name>
    <name type="common">Picoplanktonic green alga</name>
    <dbReference type="NCBI Taxonomy" id="296587"/>
    <lineage>
        <taxon>Eukaryota</taxon>
        <taxon>Viridiplantae</taxon>
        <taxon>Chlorophyta</taxon>
        <taxon>Mamiellophyceae</taxon>
        <taxon>Mamiellales</taxon>
        <taxon>Mamiellaceae</taxon>
        <taxon>Micromonas</taxon>
    </lineage>
</organism>
<keyword evidence="5" id="KW-1185">Reference proteome</keyword>
<evidence type="ECO:0000259" key="3">
    <source>
        <dbReference type="Pfam" id="PF01425"/>
    </source>
</evidence>
<dbReference type="GeneID" id="8241977"/>
<gene>
    <name evidence="4" type="ORF">MICPUN_68791</name>
</gene>
<dbReference type="RefSeq" id="XP_002500788.1">
    <property type="nucleotide sequence ID" value="XM_002500742.1"/>
</dbReference>
<proteinExistence type="inferred from homology"/>
<evidence type="ECO:0000313" key="4">
    <source>
        <dbReference type="EMBL" id="ACO62046.1"/>
    </source>
</evidence>
<protein>
    <recommendedName>
        <fullName evidence="3">Amidase domain-containing protein</fullName>
    </recommendedName>
</protein>
<feature type="domain" description="Amidase" evidence="3">
    <location>
        <begin position="266"/>
        <end position="385"/>
    </location>
</feature>
<dbReference type="PANTHER" id="PTHR46310">
    <property type="entry name" value="AMIDASE 1"/>
    <property type="match status" value="1"/>
</dbReference>
<dbReference type="OrthoDB" id="245563at2759"/>
<dbReference type="EMBL" id="CP001324">
    <property type="protein sequence ID" value="ACO62046.1"/>
    <property type="molecule type" value="Genomic_DNA"/>
</dbReference>
<dbReference type="SUPFAM" id="SSF75304">
    <property type="entry name" value="Amidase signature (AS) enzymes"/>
    <property type="match status" value="1"/>
</dbReference>
<dbReference type="PANTHER" id="PTHR46310:SF7">
    <property type="entry name" value="AMIDASE 1"/>
    <property type="match status" value="1"/>
</dbReference>
<comment type="similarity">
    <text evidence="1">Belongs to the amidase family.</text>
</comment>
<dbReference type="InterPro" id="IPR036928">
    <property type="entry name" value="AS_sf"/>
</dbReference>
<accession>C1E0R1</accession>
<dbReference type="Pfam" id="PF01425">
    <property type="entry name" value="Amidase"/>
    <property type="match status" value="2"/>
</dbReference>
<reference evidence="4 5" key="1">
    <citation type="journal article" date="2009" name="Science">
        <title>Green evolution and dynamic adaptations revealed by genomes of the marine picoeukaryotes Micromonas.</title>
        <authorList>
            <person name="Worden A.Z."/>
            <person name="Lee J.H."/>
            <person name="Mock T."/>
            <person name="Rouze P."/>
            <person name="Simmons M.P."/>
            <person name="Aerts A.L."/>
            <person name="Allen A.E."/>
            <person name="Cuvelier M.L."/>
            <person name="Derelle E."/>
            <person name="Everett M.V."/>
            <person name="Foulon E."/>
            <person name="Grimwood J."/>
            <person name="Gundlach H."/>
            <person name="Henrissat B."/>
            <person name="Napoli C."/>
            <person name="McDonald S.M."/>
            <person name="Parker M.S."/>
            <person name="Rombauts S."/>
            <person name="Salamov A."/>
            <person name="Von Dassow P."/>
            <person name="Badger J.H."/>
            <person name="Coutinho P.M."/>
            <person name="Demir E."/>
            <person name="Dubchak I."/>
            <person name="Gentemann C."/>
            <person name="Eikrem W."/>
            <person name="Gready J.E."/>
            <person name="John U."/>
            <person name="Lanier W."/>
            <person name="Lindquist E.A."/>
            <person name="Lucas S."/>
            <person name="Mayer K.F."/>
            <person name="Moreau H."/>
            <person name="Not F."/>
            <person name="Otillar R."/>
            <person name="Panaud O."/>
            <person name="Pangilinan J."/>
            <person name="Paulsen I."/>
            <person name="Piegu B."/>
            <person name="Poliakov A."/>
            <person name="Robbens S."/>
            <person name="Schmutz J."/>
            <person name="Toulza E."/>
            <person name="Wyss T."/>
            <person name="Zelensky A."/>
            <person name="Zhou K."/>
            <person name="Armbrust E.V."/>
            <person name="Bhattacharya D."/>
            <person name="Goodenough U.W."/>
            <person name="Van de Peer Y."/>
            <person name="Grigoriev I.V."/>
        </authorList>
    </citation>
    <scope>NUCLEOTIDE SEQUENCE [LARGE SCALE GENOMIC DNA]</scope>
    <source>
        <strain evidence="5">RCC299 / NOUM17</strain>
    </source>
</reference>
<dbReference type="InParanoid" id="C1E0R1"/>
<sequence length="385" mass="39942">TDPDGPLAGLTFAVKDNLDVAGHRTGCGQPTWLDTHPEPARQHAPPVASLLAAGAACVGKTQMDELAWALQGENHHYGTPINPAAPERVPGGSSSGSAVAVAAGYADVALGTDTAGSVRVPASYCGLCGFRPTHGRVDATRGCVPLAPSFDVVGWFARDATTMLRCGSVLLPPWGAWDTAFDLRFDGAIARDAFELCDEETRATLREAVARACGPGPLGEAGGGTVEVDVGGGGSTPPLTEWWNVFRVIQANEVWRAHGAWVSEHQPRFGPGVKERFEGAGGVTDAEAAEASKTRDAIAASMESTMVDEATGKDRFLFLPTSPGPPLASGADAQTVESFRNRQLRLTAAAGLARLPQATVPVPRRSGPPLGLSVVGPRGTDEALL</sequence>
<dbReference type="InterPro" id="IPR023631">
    <property type="entry name" value="Amidase_dom"/>
</dbReference>
<feature type="non-terminal residue" evidence="4">
    <location>
        <position position="385"/>
    </location>
</feature>
<feature type="domain" description="Amidase" evidence="3">
    <location>
        <begin position="2"/>
        <end position="178"/>
    </location>
</feature>
<dbReference type="OMA" id="WGLRTTH"/>